<dbReference type="InterPro" id="IPR028750">
    <property type="entry name" value="CEP350/CC187"/>
</dbReference>
<dbReference type="InParanoid" id="H2ZDV6"/>
<name>H2ZDV6_CIOSA</name>
<accession>H2ZDV6</accession>
<dbReference type="Proteomes" id="UP000007875">
    <property type="component" value="Unassembled WGS sequence"/>
</dbReference>
<dbReference type="Ensembl" id="ENSCSAVT00000015951.1">
    <property type="protein sequence ID" value="ENSCSAVP00000015772.1"/>
    <property type="gene ID" value="ENSCSAVG00000009263.1"/>
</dbReference>
<dbReference type="GeneTree" id="ENSGT00940000155130"/>
<dbReference type="PANTHER" id="PTHR13958">
    <property type="entry name" value="CENTROSOME-ASSOCIATED PROTEIN 350"/>
    <property type="match status" value="1"/>
</dbReference>
<dbReference type="eggNOG" id="KOG4568">
    <property type="taxonomic scope" value="Eukaryota"/>
</dbReference>
<protein>
    <submittedName>
        <fullName evidence="1">Uncharacterized protein</fullName>
    </submittedName>
</protein>
<reference evidence="1" key="3">
    <citation type="submission" date="2025-09" db="UniProtKB">
        <authorList>
            <consortium name="Ensembl"/>
        </authorList>
    </citation>
    <scope>IDENTIFICATION</scope>
</reference>
<organism evidence="1 2">
    <name type="scientific">Ciona savignyi</name>
    <name type="common">Pacific transparent sea squirt</name>
    <dbReference type="NCBI Taxonomy" id="51511"/>
    <lineage>
        <taxon>Eukaryota</taxon>
        <taxon>Metazoa</taxon>
        <taxon>Chordata</taxon>
        <taxon>Tunicata</taxon>
        <taxon>Ascidiacea</taxon>
        <taxon>Phlebobranchia</taxon>
        <taxon>Cionidae</taxon>
        <taxon>Ciona</taxon>
    </lineage>
</organism>
<evidence type="ECO:0000313" key="1">
    <source>
        <dbReference type="Ensembl" id="ENSCSAVP00000015772.1"/>
    </source>
</evidence>
<dbReference type="STRING" id="51511.ENSCSAVP00000015772"/>
<dbReference type="AlphaFoldDB" id="H2ZDV6"/>
<reference evidence="2" key="1">
    <citation type="submission" date="2003-08" db="EMBL/GenBank/DDBJ databases">
        <authorList>
            <person name="Birren B."/>
            <person name="Nusbaum C."/>
            <person name="Abebe A."/>
            <person name="Abouelleil A."/>
            <person name="Adekoya E."/>
            <person name="Ait-zahra M."/>
            <person name="Allen N."/>
            <person name="Allen T."/>
            <person name="An P."/>
            <person name="Anderson M."/>
            <person name="Anderson S."/>
            <person name="Arachchi H."/>
            <person name="Armbruster J."/>
            <person name="Bachantsang P."/>
            <person name="Baldwin J."/>
            <person name="Barry A."/>
            <person name="Bayul T."/>
            <person name="Blitshsteyn B."/>
            <person name="Bloom T."/>
            <person name="Blye J."/>
            <person name="Boguslavskiy L."/>
            <person name="Borowsky M."/>
            <person name="Boukhgalter B."/>
            <person name="Brunache A."/>
            <person name="Butler J."/>
            <person name="Calixte N."/>
            <person name="Calvo S."/>
            <person name="Camarata J."/>
            <person name="Campo K."/>
            <person name="Chang J."/>
            <person name="Cheshatsang Y."/>
            <person name="Citroen M."/>
            <person name="Collymore A."/>
            <person name="Considine T."/>
            <person name="Cook A."/>
            <person name="Cooke P."/>
            <person name="Corum B."/>
            <person name="Cuomo C."/>
            <person name="David R."/>
            <person name="Dawoe T."/>
            <person name="Degray S."/>
            <person name="Dodge S."/>
            <person name="Dooley K."/>
            <person name="Dorje P."/>
            <person name="Dorjee K."/>
            <person name="Dorris L."/>
            <person name="Duffey N."/>
            <person name="Dupes A."/>
            <person name="Elkins T."/>
            <person name="Engels R."/>
            <person name="Erickson J."/>
            <person name="Farina A."/>
            <person name="Faro S."/>
            <person name="Ferreira P."/>
            <person name="Fischer H."/>
            <person name="Fitzgerald M."/>
            <person name="Foley K."/>
            <person name="Gage D."/>
            <person name="Galagan J."/>
            <person name="Gearin G."/>
            <person name="Gnerre S."/>
            <person name="Gnirke A."/>
            <person name="Goyette A."/>
            <person name="Graham J."/>
            <person name="Grandbois E."/>
            <person name="Gyaltsen K."/>
            <person name="Hafez N."/>
            <person name="Hagopian D."/>
            <person name="Hagos B."/>
            <person name="Hall J."/>
            <person name="Hatcher B."/>
            <person name="Heller A."/>
            <person name="Higgins H."/>
            <person name="Honan T."/>
            <person name="Horn A."/>
            <person name="Houde N."/>
            <person name="Hughes L."/>
            <person name="Hulme W."/>
            <person name="Husby E."/>
            <person name="Iliev I."/>
            <person name="Jaffe D."/>
            <person name="Jones C."/>
            <person name="Kamal M."/>
            <person name="Kamat A."/>
            <person name="Kamvysselis M."/>
            <person name="Karlsson E."/>
            <person name="Kells C."/>
            <person name="Kieu A."/>
            <person name="Kisner P."/>
            <person name="Kodira C."/>
            <person name="Kulbokas E."/>
            <person name="Labutti K."/>
            <person name="Lama D."/>
            <person name="Landers T."/>
            <person name="Leger J."/>
            <person name="Levine S."/>
            <person name="Lewis D."/>
            <person name="Lewis T."/>
            <person name="Lindblad-toh K."/>
            <person name="Liu X."/>
            <person name="Lokyitsang T."/>
            <person name="Lokyitsang Y."/>
            <person name="Lucien O."/>
            <person name="Lui A."/>
            <person name="Ma L.J."/>
            <person name="Mabbitt R."/>
            <person name="Macdonald J."/>
            <person name="Maclean C."/>
            <person name="Major J."/>
            <person name="Manning J."/>
            <person name="Marabella R."/>
            <person name="Maru K."/>
            <person name="Matthews C."/>
            <person name="Mauceli E."/>
            <person name="Mccarthy M."/>
            <person name="Mcdonough S."/>
            <person name="Mcghee T."/>
            <person name="Meldrim J."/>
            <person name="Meneus L."/>
            <person name="Mesirov J."/>
            <person name="Mihalev A."/>
            <person name="Mihova T."/>
            <person name="Mikkelsen T."/>
            <person name="Mlenga V."/>
            <person name="Moru K."/>
            <person name="Mozes J."/>
            <person name="Mulrain L."/>
            <person name="Munson G."/>
            <person name="Naylor J."/>
            <person name="Newes C."/>
            <person name="Nguyen C."/>
            <person name="Nguyen N."/>
            <person name="Nguyen T."/>
            <person name="Nicol R."/>
            <person name="Nielsen C."/>
            <person name="Nizzari M."/>
            <person name="Norbu C."/>
            <person name="Norbu N."/>
            <person name="O'donnell P."/>
            <person name="Okoawo O."/>
            <person name="O'leary S."/>
            <person name="Omotosho B."/>
            <person name="O'neill K."/>
            <person name="Osman S."/>
            <person name="Parker S."/>
            <person name="Perrin D."/>
            <person name="Phunkhang P."/>
            <person name="Piqani B."/>
            <person name="Purcell S."/>
            <person name="Rachupka T."/>
            <person name="Ramasamy U."/>
            <person name="Rameau R."/>
            <person name="Ray V."/>
            <person name="Raymond C."/>
            <person name="Retta R."/>
            <person name="Richardson S."/>
            <person name="Rise C."/>
            <person name="Rodriguez J."/>
            <person name="Rogers J."/>
            <person name="Rogov P."/>
            <person name="Rutman M."/>
            <person name="Schupbach R."/>
            <person name="Seaman C."/>
            <person name="Settipalli S."/>
            <person name="Sharpe T."/>
            <person name="Sheridan J."/>
            <person name="Sherpa N."/>
            <person name="Shi J."/>
            <person name="Smirnov S."/>
            <person name="Smith C."/>
            <person name="Sougnez C."/>
            <person name="Spencer B."/>
            <person name="Stalker J."/>
            <person name="Stange-thomann N."/>
            <person name="Stavropoulos S."/>
            <person name="Stetson K."/>
            <person name="Stone C."/>
            <person name="Stone S."/>
            <person name="Stubbs M."/>
            <person name="Talamas J."/>
            <person name="Tchuinga P."/>
            <person name="Tenzing P."/>
            <person name="Tesfaye S."/>
            <person name="Theodore J."/>
            <person name="Thoulutsang Y."/>
            <person name="Topham K."/>
            <person name="Towey S."/>
            <person name="Tsamla T."/>
            <person name="Tsomo N."/>
            <person name="Vallee D."/>
            <person name="Vassiliev H."/>
            <person name="Venkataraman V."/>
            <person name="Vinson J."/>
            <person name="Vo A."/>
            <person name="Wade C."/>
            <person name="Wang S."/>
            <person name="Wangchuk T."/>
            <person name="Wangdi T."/>
            <person name="Whittaker C."/>
            <person name="Wilkinson J."/>
            <person name="Wu Y."/>
            <person name="Wyman D."/>
            <person name="Yadav S."/>
            <person name="Yang S."/>
            <person name="Yang X."/>
            <person name="Yeager S."/>
            <person name="Yee E."/>
            <person name="Young G."/>
            <person name="Zainoun J."/>
            <person name="Zembeck L."/>
            <person name="Zimmer A."/>
            <person name="Zody M."/>
            <person name="Lander E."/>
        </authorList>
    </citation>
    <scope>NUCLEOTIDE SEQUENCE [LARGE SCALE GENOMIC DNA]</scope>
</reference>
<dbReference type="GO" id="GO:0034453">
    <property type="term" value="P:microtubule anchoring"/>
    <property type="evidence" value="ECO:0007669"/>
    <property type="project" value="InterPro"/>
</dbReference>
<dbReference type="PANTHER" id="PTHR13958:SF3">
    <property type="entry name" value="CAP-GLY DOMAIN-CONTAINING PROTEIN-RELATED"/>
    <property type="match status" value="1"/>
</dbReference>
<dbReference type="HOGENOM" id="CLU_2460361_0_0_1"/>
<dbReference type="OMA" id="YMLEQEV"/>
<dbReference type="GO" id="GO:0008017">
    <property type="term" value="F:microtubule binding"/>
    <property type="evidence" value="ECO:0007669"/>
    <property type="project" value="InterPro"/>
</dbReference>
<evidence type="ECO:0000313" key="2">
    <source>
        <dbReference type="Proteomes" id="UP000007875"/>
    </source>
</evidence>
<reference evidence="1" key="2">
    <citation type="submission" date="2025-08" db="UniProtKB">
        <authorList>
            <consortium name="Ensembl"/>
        </authorList>
    </citation>
    <scope>IDENTIFICATION</scope>
</reference>
<sequence length="89" mass="10390">MSSTVQQYMLEQEVRARHRSAMLKLREKAIKEKTQAELAWLEQRKNSFRNKGADDKMPPIKKKKRAILQRLKAETEGLKKLRAANRAAN</sequence>
<dbReference type="GO" id="GO:0005813">
    <property type="term" value="C:centrosome"/>
    <property type="evidence" value="ECO:0007669"/>
    <property type="project" value="InterPro"/>
</dbReference>
<proteinExistence type="predicted"/>
<keyword evidence="2" id="KW-1185">Reference proteome</keyword>